<dbReference type="InterPro" id="IPR029058">
    <property type="entry name" value="AB_hydrolase_fold"/>
</dbReference>
<dbReference type="GO" id="GO:0052689">
    <property type="term" value="F:carboxylic ester hydrolase activity"/>
    <property type="evidence" value="ECO:0007669"/>
    <property type="project" value="UniProtKB-ARBA"/>
</dbReference>
<dbReference type="PANTHER" id="PTHR22946">
    <property type="entry name" value="DIENELACTONE HYDROLASE DOMAIN-CONTAINING PROTEIN-RELATED"/>
    <property type="match status" value="1"/>
</dbReference>
<feature type="chain" id="PRO_5022106791" evidence="2">
    <location>
        <begin position="25"/>
        <end position="728"/>
    </location>
</feature>
<keyword evidence="5" id="KW-1185">Reference proteome</keyword>
<dbReference type="InterPro" id="IPR008391">
    <property type="entry name" value="AXE1_dom"/>
</dbReference>
<dbReference type="AlphaFoldDB" id="A0A517NMC3"/>
<dbReference type="Proteomes" id="UP000319817">
    <property type="component" value="Chromosome"/>
</dbReference>
<dbReference type="Pfam" id="PF08305">
    <property type="entry name" value="NPCBM"/>
    <property type="match status" value="1"/>
</dbReference>
<dbReference type="OrthoDB" id="2491135at2"/>
<feature type="domain" description="Glycosyl hydrolase family 98 putative carbohydrate-binding module" evidence="3">
    <location>
        <begin position="582"/>
        <end position="726"/>
    </location>
</feature>
<evidence type="ECO:0000313" key="4">
    <source>
        <dbReference type="EMBL" id="QDT08282.1"/>
    </source>
</evidence>
<dbReference type="Gene3D" id="2.60.120.1060">
    <property type="entry name" value="NPCBM/NEW2 domain"/>
    <property type="match status" value="1"/>
</dbReference>
<organism evidence="4 5">
    <name type="scientific">Stieleria marina</name>
    <dbReference type="NCBI Taxonomy" id="1930275"/>
    <lineage>
        <taxon>Bacteria</taxon>
        <taxon>Pseudomonadati</taxon>
        <taxon>Planctomycetota</taxon>
        <taxon>Planctomycetia</taxon>
        <taxon>Pirellulales</taxon>
        <taxon>Pirellulaceae</taxon>
        <taxon>Stieleria</taxon>
    </lineage>
</organism>
<evidence type="ECO:0000256" key="2">
    <source>
        <dbReference type="SAM" id="SignalP"/>
    </source>
</evidence>
<evidence type="ECO:0000313" key="5">
    <source>
        <dbReference type="Proteomes" id="UP000319817"/>
    </source>
</evidence>
<accession>A0A517NMC3</accession>
<name>A0A517NMC3_9BACT</name>
<dbReference type="PANTHER" id="PTHR22946:SF9">
    <property type="entry name" value="POLYKETIDE TRANSFERASE AF380"/>
    <property type="match status" value="1"/>
</dbReference>
<feature type="signal peptide" evidence="2">
    <location>
        <begin position="1"/>
        <end position="24"/>
    </location>
</feature>
<reference evidence="4 5" key="1">
    <citation type="submission" date="2019-02" db="EMBL/GenBank/DDBJ databases">
        <title>Deep-cultivation of Planctomycetes and their phenomic and genomic characterization uncovers novel biology.</title>
        <authorList>
            <person name="Wiegand S."/>
            <person name="Jogler M."/>
            <person name="Boedeker C."/>
            <person name="Pinto D."/>
            <person name="Vollmers J."/>
            <person name="Rivas-Marin E."/>
            <person name="Kohn T."/>
            <person name="Peeters S.H."/>
            <person name="Heuer A."/>
            <person name="Rast P."/>
            <person name="Oberbeckmann S."/>
            <person name="Bunk B."/>
            <person name="Jeske O."/>
            <person name="Meyerdierks A."/>
            <person name="Storesund J.E."/>
            <person name="Kallscheuer N."/>
            <person name="Luecker S."/>
            <person name="Lage O.M."/>
            <person name="Pohl T."/>
            <person name="Merkel B.J."/>
            <person name="Hornburger P."/>
            <person name="Mueller R.-W."/>
            <person name="Bruemmer F."/>
            <person name="Labrenz M."/>
            <person name="Spormann A.M."/>
            <person name="Op den Camp H."/>
            <person name="Overmann J."/>
            <person name="Amann R."/>
            <person name="Jetten M.S.M."/>
            <person name="Mascher T."/>
            <person name="Medema M.H."/>
            <person name="Devos D.P."/>
            <person name="Kaster A.-K."/>
            <person name="Ovreas L."/>
            <person name="Rohde M."/>
            <person name="Galperin M.Y."/>
            <person name="Jogler C."/>
        </authorList>
    </citation>
    <scope>NUCLEOTIDE SEQUENCE [LARGE SCALE GENOMIC DNA]</scope>
    <source>
        <strain evidence="4 5">K23_9</strain>
    </source>
</reference>
<keyword evidence="2" id="KW-0732">Signal</keyword>
<dbReference type="EMBL" id="CP036526">
    <property type="protein sequence ID" value="QDT08282.1"/>
    <property type="molecule type" value="Genomic_DNA"/>
</dbReference>
<keyword evidence="1" id="KW-0378">Hydrolase</keyword>
<evidence type="ECO:0000256" key="1">
    <source>
        <dbReference type="ARBA" id="ARBA00022801"/>
    </source>
</evidence>
<dbReference type="Pfam" id="PF05448">
    <property type="entry name" value="AXE1"/>
    <property type="match status" value="1"/>
</dbReference>
<dbReference type="InterPro" id="IPR008979">
    <property type="entry name" value="Galactose-bd-like_sf"/>
</dbReference>
<dbReference type="RefSeq" id="WP_145415848.1">
    <property type="nucleotide sequence ID" value="NZ_CP036526.1"/>
</dbReference>
<dbReference type="SUPFAM" id="SSF53474">
    <property type="entry name" value="alpha/beta-Hydrolases"/>
    <property type="match status" value="1"/>
</dbReference>
<evidence type="ECO:0000259" key="3">
    <source>
        <dbReference type="SMART" id="SM00776"/>
    </source>
</evidence>
<dbReference type="InterPro" id="IPR013222">
    <property type="entry name" value="Glyco_hyd_98_carb-bd"/>
</dbReference>
<dbReference type="SUPFAM" id="SSF49785">
    <property type="entry name" value="Galactose-binding domain-like"/>
    <property type="match status" value="1"/>
</dbReference>
<dbReference type="Gene3D" id="3.40.50.1820">
    <property type="entry name" value="alpha/beta hydrolase"/>
    <property type="match status" value="1"/>
</dbReference>
<protein>
    <submittedName>
        <fullName evidence="4">NPCBM/NEW2 domain protein</fullName>
    </submittedName>
</protein>
<dbReference type="InterPro" id="IPR038637">
    <property type="entry name" value="NPCBM_sf"/>
</dbReference>
<dbReference type="SMART" id="SM00776">
    <property type="entry name" value="NPCBM"/>
    <property type="match status" value="1"/>
</dbReference>
<proteinExistence type="predicted"/>
<sequence precursor="true">MARPTSYFLTIALLAAMALPSSEAADSLPPLKDGSSPQTLDEVWAGYDPTVEPIEAEICKEWQEDGTVLRAVRYCIGTFKGQKSWMGAIYGFPKDGNDLPALVQIHGGGGRASKSVCVANAKRGYATISLNWRADQRYLNENDLPKSAQTDWGAVEGRQIAESRGIEPNNDKRYDPVPSGRNGGYFLRTLAARRALTFLQQQVEVDGDRLGVDGHSMGGVITLQTAAMDHRVKAAAPSCAPPIDLEGTLIARTYAPSAYAQKIDCPVLFMSPSNDFHGHVEDMEWIMDRIPNQEFRIARSEHFNHKHNDSCLAAKELWFDALLKNNYQYPTRPEIAVDLKTDDGRPRVRITPNASQPIDHVDVYFTRDAALSSYNGSKSRFWQSAKPGINGTDYVASIGLFDLSDPLWVFANVHYKLDDRILTKASGTMTSTTRMLMIDAKQMQAAGIKADGRTTAVIEDFDDDWQKEWYVSGSSYQSFRLNDRRVPIPKHGKLELTVAGDTAAVRVSVADYAIGEYSAVLNADNGVVSIYPFDLKHTKNGSALMNWTDLPNPRLTLTFSRGKLPNYRSLVWKKVPVADFLADRPFQLGEAPKENGKTKLLLKQADKIVGRFETDPTTLKVNEDIIKTAYKRGLHVHSHSEVTYFLKDTFSTFESTLVPCYQASVTFEVHGDGKLLFESERIGGKSQPVEMKVDVAGVQKLKLIVTEGGNGWGGDWVLWANPLLTPAP</sequence>
<gene>
    <name evidence="4" type="ORF">K239x_02190</name>
</gene>
<dbReference type="InterPro" id="IPR050261">
    <property type="entry name" value="FrsA_esterase"/>
</dbReference>